<dbReference type="EMBL" id="RQJP01000007">
    <property type="protein sequence ID" value="RRB10384.1"/>
    <property type="molecule type" value="Genomic_DNA"/>
</dbReference>
<dbReference type="RefSeq" id="WP_124910396.1">
    <property type="nucleotide sequence ID" value="NZ_RQJP01000007.1"/>
</dbReference>
<organism evidence="1 2">
    <name type="scientific">Larkinella knui</name>
    <dbReference type="NCBI Taxonomy" id="2025310"/>
    <lineage>
        <taxon>Bacteria</taxon>
        <taxon>Pseudomonadati</taxon>
        <taxon>Bacteroidota</taxon>
        <taxon>Cytophagia</taxon>
        <taxon>Cytophagales</taxon>
        <taxon>Spirosomataceae</taxon>
        <taxon>Larkinella</taxon>
    </lineage>
</organism>
<gene>
    <name evidence="1" type="ORF">EHT87_29615</name>
</gene>
<reference evidence="1 2" key="1">
    <citation type="submission" date="2018-11" db="EMBL/GenBank/DDBJ databases">
        <authorList>
            <person name="Zhou Z."/>
            <person name="Wang G."/>
        </authorList>
    </citation>
    <scope>NUCLEOTIDE SEQUENCE [LARGE SCALE GENOMIC DNA]</scope>
    <source>
        <strain evidence="1 2">KCTC42998</strain>
    </source>
</reference>
<dbReference type="OrthoDB" id="9945370at2"/>
<name>A0A3P1CC40_9BACT</name>
<dbReference type="Proteomes" id="UP000274271">
    <property type="component" value="Unassembled WGS sequence"/>
</dbReference>
<comment type="caution">
    <text evidence="1">The sequence shown here is derived from an EMBL/GenBank/DDBJ whole genome shotgun (WGS) entry which is preliminary data.</text>
</comment>
<sequence>MKRRIALENGAMVTGALPVWPTEPGGLATTGVKPSPAVFARTPLFRPDSPGTRALNVQTFSQKMAVDGSKKTSRILFLPI</sequence>
<keyword evidence="2" id="KW-1185">Reference proteome</keyword>
<evidence type="ECO:0000313" key="1">
    <source>
        <dbReference type="EMBL" id="RRB10384.1"/>
    </source>
</evidence>
<proteinExistence type="predicted"/>
<evidence type="ECO:0000313" key="2">
    <source>
        <dbReference type="Proteomes" id="UP000274271"/>
    </source>
</evidence>
<accession>A0A3P1CC40</accession>
<protein>
    <submittedName>
        <fullName evidence="1">Uncharacterized protein</fullName>
    </submittedName>
</protein>
<dbReference type="AlphaFoldDB" id="A0A3P1CC40"/>